<evidence type="ECO:0000256" key="13">
    <source>
        <dbReference type="RuleBase" id="RU363039"/>
    </source>
</evidence>
<dbReference type="GO" id="GO:0005737">
    <property type="term" value="C:cytoplasm"/>
    <property type="evidence" value="ECO:0007669"/>
    <property type="project" value="InterPro"/>
</dbReference>
<comment type="similarity">
    <text evidence="2 13">Belongs to the class-I aminoacyl-tRNA synthetase family.</text>
</comment>
<evidence type="ECO:0000256" key="7">
    <source>
        <dbReference type="ARBA" id="ARBA00022833"/>
    </source>
</evidence>
<comment type="catalytic activity">
    <reaction evidence="12">
        <text>tRNA(Cys) + L-cysteine + ATP = L-cysteinyl-tRNA(Cys) + AMP + diphosphate</text>
        <dbReference type="Rhea" id="RHEA:17773"/>
        <dbReference type="Rhea" id="RHEA-COMP:9661"/>
        <dbReference type="Rhea" id="RHEA-COMP:9679"/>
        <dbReference type="ChEBI" id="CHEBI:30616"/>
        <dbReference type="ChEBI" id="CHEBI:33019"/>
        <dbReference type="ChEBI" id="CHEBI:35235"/>
        <dbReference type="ChEBI" id="CHEBI:78442"/>
        <dbReference type="ChEBI" id="CHEBI:78517"/>
        <dbReference type="ChEBI" id="CHEBI:456215"/>
        <dbReference type="EC" id="6.1.1.16"/>
    </reaction>
</comment>
<feature type="domain" description="tRNA synthetases class I catalytic" evidence="14">
    <location>
        <begin position="19"/>
        <end position="190"/>
    </location>
</feature>
<dbReference type="PANTHER" id="PTHR10890:SF26">
    <property type="entry name" value="CYSTEINE--TRNA LIGASE 1, CYTOPLASMIC-RELATED"/>
    <property type="match status" value="1"/>
</dbReference>
<evidence type="ECO:0000313" key="17">
    <source>
        <dbReference type="EMBL" id="OAY69892.1"/>
    </source>
</evidence>
<dbReference type="GO" id="GO:0006423">
    <property type="term" value="P:cysteinyl-tRNA aminoacylation"/>
    <property type="evidence" value="ECO:0007669"/>
    <property type="project" value="InterPro"/>
</dbReference>
<dbReference type="Pfam" id="PF09190">
    <property type="entry name" value="DALR_2"/>
    <property type="match status" value="1"/>
</dbReference>
<name>A0A199UYJ6_ANACO</name>
<keyword evidence="9 13" id="KW-0648">Protein biosynthesis</keyword>
<evidence type="ECO:0000256" key="1">
    <source>
        <dbReference type="ARBA" id="ARBA00001947"/>
    </source>
</evidence>
<proteinExistence type="inferred from homology"/>
<dbReference type="HAMAP" id="MF_00041">
    <property type="entry name" value="Cys_tRNA_synth"/>
    <property type="match status" value="1"/>
</dbReference>
<reference evidence="17 18" key="1">
    <citation type="journal article" date="2016" name="DNA Res.">
        <title>The draft genome of MD-2 pineapple using hybrid error correction of long reads.</title>
        <authorList>
            <person name="Redwan R.M."/>
            <person name="Saidin A."/>
            <person name="Kumar S.V."/>
        </authorList>
    </citation>
    <scope>NUCLEOTIDE SEQUENCE [LARGE SCALE GENOMIC DNA]</scope>
    <source>
        <strain evidence="18">cv. MD2</strain>
        <tissue evidence="17">Leaf</tissue>
    </source>
</reference>
<dbReference type="AlphaFoldDB" id="A0A199UYJ6"/>
<dbReference type="EC" id="6.1.1.16" evidence="3"/>
<evidence type="ECO:0000256" key="12">
    <source>
        <dbReference type="ARBA" id="ARBA00047398"/>
    </source>
</evidence>
<dbReference type="Gene3D" id="1.20.120.1910">
    <property type="entry name" value="Cysteine-tRNA ligase, C-terminal anti-codon recognition domain"/>
    <property type="match status" value="1"/>
</dbReference>
<evidence type="ECO:0000259" key="16">
    <source>
        <dbReference type="Pfam" id="PF09334"/>
    </source>
</evidence>
<dbReference type="STRING" id="4615.A0A199UYJ6"/>
<accession>A0A199UYJ6</accession>
<keyword evidence="10 13" id="KW-0030">Aminoacyl-tRNA synthetase</keyword>
<protein>
    <recommendedName>
        <fullName evidence="3">cysteine--tRNA ligase</fullName>
        <ecNumber evidence="3">6.1.1.16</ecNumber>
    </recommendedName>
    <alternativeName>
        <fullName evidence="11">Cysteinyl-tRNA synthetase</fullName>
    </alternativeName>
</protein>
<evidence type="ECO:0000256" key="6">
    <source>
        <dbReference type="ARBA" id="ARBA00022741"/>
    </source>
</evidence>
<dbReference type="EMBL" id="LSRQ01004176">
    <property type="protein sequence ID" value="OAY69892.1"/>
    <property type="molecule type" value="Genomic_DNA"/>
</dbReference>
<evidence type="ECO:0000256" key="4">
    <source>
        <dbReference type="ARBA" id="ARBA00022598"/>
    </source>
</evidence>
<dbReference type="GO" id="GO:0005524">
    <property type="term" value="F:ATP binding"/>
    <property type="evidence" value="ECO:0007669"/>
    <property type="project" value="UniProtKB-KW"/>
</dbReference>
<feature type="domain" description="Methionyl/Leucyl tRNA synthetase" evidence="16">
    <location>
        <begin position="212"/>
        <end position="271"/>
    </location>
</feature>
<sequence length="459" mass="52440">MGDPELVLFNSMSKQKEPFKPIVDGKASMYVCGVTPYDLSHIGHARAYVAFDVLHRYLKHLGYDIKYVRNFTDIDDKIIKRANEAGEDPLSLSSRFSKEFLYDMAALQCLPPTHEPRVTDHTNQIKDMIAKIIDNGHAYTLEGDVYFSVDSFPDYCRLSGRKLDDNLAGGGGRASVDLRKRNPADFALWKDLIFPHHENELAQSRAACPESNVNYWMHNGFVNRDNQKMSKSDNNFFTIRDIIEKYHPLALRFFLMRTHYRADVNYSDRQLDTASDRVFYIYQTIQDCEKALSPFREGNIKGQIPDDIRELVNKFPANFTASMSDDLHTTAVLDDLMEPLKAINSNLKKFKGKKQQQLLIQALIALEKEVKDVLGILGLMPSSSCAEVLQQLKEKALKRAGMSEEELSQKIEERTLARKNKQYSESDRIRKELSAVGIALMDEPGGTVWRPCEPERPED</sequence>
<dbReference type="SUPFAM" id="SSF47323">
    <property type="entry name" value="Anticodon-binding domain of a subclass of class I aminoacyl-tRNA synthetases"/>
    <property type="match status" value="1"/>
</dbReference>
<keyword evidence="5" id="KW-0479">Metal-binding</keyword>
<dbReference type="Pfam" id="PF09334">
    <property type="entry name" value="tRNA-synt_1g"/>
    <property type="match status" value="1"/>
</dbReference>
<dbReference type="Proteomes" id="UP000092600">
    <property type="component" value="Unassembled WGS sequence"/>
</dbReference>
<evidence type="ECO:0000259" key="14">
    <source>
        <dbReference type="Pfam" id="PF01406"/>
    </source>
</evidence>
<dbReference type="Pfam" id="PF01406">
    <property type="entry name" value="tRNA-synt_1e"/>
    <property type="match status" value="1"/>
</dbReference>
<keyword evidence="6 13" id="KW-0547">Nucleotide-binding</keyword>
<evidence type="ECO:0000256" key="3">
    <source>
        <dbReference type="ARBA" id="ARBA00012832"/>
    </source>
</evidence>
<dbReference type="PANTHER" id="PTHR10890">
    <property type="entry name" value="CYSTEINYL-TRNA SYNTHETASE"/>
    <property type="match status" value="1"/>
</dbReference>
<organism evidence="17 18">
    <name type="scientific">Ananas comosus</name>
    <name type="common">Pineapple</name>
    <name type="synonym">Ananas ananas</name>
    <dbReference type="NCBI Taxonomy" id="4615"/>
    <lineage>
        <taxon>Eukaryota</taxon>
        <taxon>Viridiplantae</taxon>
        <taxon>Streptophyta</taxon>
        <taxon>Embryophyta</taxon>
        <taxon>Tracheophyta</taxon>
        <taxon>Spermatophyta</taxon>
        <taxon>Magnoliopsida</taxon>
        <taxon>Liliopsida</taxon>
        <taxon>Poales</taxon>
        <taxon>Bromeliaceae</taxon>
        <taxon>Bromelioideae</taxon>
        <taxon>Ananas</taxon>
    </lineage>
</organism>
<keyword evidence="4 13" id="KW-0436">Ligase</keyword>
<evidence type="ECO:0000256" key="9">
    <source>
        <dbReference type="ARBA" id="ARBA00022917"/>
    </source>
</evidence>
<dbReference type="InterPro" id="IPR014729">
    <property type="entry name" value="Rossmann-like_a/b/a_fold"/>
</dbReference>
<dbReference type="InterPro" id="IPR009080">
    <property type="entry name" value="tRNAsynth_Ia_anticodon-bd"/>
</dbReference>
<comment type="caution">
    <text evidence="17">The sequence shown here is derived from an EMBL/GenBank/DDBJ whole genome shotgun (WGS) entry which is preliminary data.</text>
</comment>
<dbReference type="GO" id="GO:0004817">
    <property type="term" value="F:cysteine-tRNA ligase activity"/>
    <property type="evidence" value="ECO:0007669"/>
    <property type="project" value="UniProtKB-EC"/>
</dbReference>
<evidence type="ECO:0000259" key="15">
    <source>
        <dbReference type="Pfam" id="PF09190"/>
    </source>
</evidence>
<evidence type="ECO:0000256" key="11">
    <source>
        <dbReference type="ARBA" id="ARBA00031499"/>
    </source>
</evidence>
<evidence type="ECO:0000256" key="8">
    <source>
        <dbReference type="ARBA" id="ARBA00022840"/>
    </source>
</evidence>
<evidence type="ECO:0000313" key="18">
    <source>
        <dbReference type="Proteomes" id="UP000092600"/>
    </source>
</evidence>
<comment type="cofactor">
    <cofactor evidence="1">
        <name>Zn(2+)</name>
        <dbReference type="ChEBI" id="CHEBI:29105"/>
    </cofactor>
</comment>
<dbReference type="GO" id="GO:0046872">
    <property type="term" value="F:metal ion binding"/>
    <property type="evidence" value="ECO:0007669"/>
    <property type="project" value="UniProtKB-KW"/>
</dbReference>
<evidence type="ECO:0000256" key="10">
    <source>
        <dbReference type="ARBA" id="ARBA00023146"/>
    </source>
</evidence>
<evidence type="ECO:0000256" key="5">
    <source>
        <dbReference type="ARBA" id="ARBA00022723"/>
    </source>
</evidence>
<dbReference type="InterPro" id="IPR015273">
    <property type="entry name" value="Cys-tRNA-synt_Ia_DALR"/>
</dbReference>
<feature type="domain" description="Cysteinyl-tRNA synthetase class Ia DALR" evidence="15">
    <location>
        <begin position="318"/>
        <end position="377"/>
    </location>
</feature>
<evidence type="ECO:0000256" key="2">
    <source>
        <dbReference type="ARBA" id="ARBA00005594"/>
    </source>
</evidence>
<gene>
    <name evidence="17" type="ORF">ACMD2_17817</name>
</gene>
<dbReference type="FunFam" id="1.20.120.1910:FF:000003">
    <property type="entry name" value="Cysteine--tRNA ligase CPS1, chloroplastic/mitochondrial"/>
    <property type="match status" value="1"/>
</dbReference>
<keyword evidence="8 13" id="KW-0067">ATP-binding</keyword>
<keyword evidence="7" id="KW-0862">Zinc</keyword>
<dbReference type="InterPro" id="IPR015803">
    <property type="entry name" value="Cys-tRNA-ligase"/>
</dbReference>
<dbReference type="CDD" id="cd00672">
    <property type="entry name" value="CysRS_core"/>
    <property type="match status" value="1"/>
</dbReference>
<dbReference type="SUPFAM" id="SSF52374">
    <property type="entry name" value="Nucleotidylyl transferase"/>
    <property type="match status" value="1"/>
</dbReference>
<dbReference type="InterPro" id="IPR032678">
    <property type="entry name" value="tRNA-synt_1_cat_dom"/>
</dbReference>
<dbReference type="Gene3D" id="3.40.50.620">
    <property type="entry name" value="HUPs"/>
    <property type="match status" value="2"/>
</dbReference>
<dbReference type="InterPro" id="IPR024909">
    <property type="entry name" value="Cys-tRNA/MSH_ligase"/>
</dbReference>
<dbReference type="InterPro" id="IPR015413">
    <property type="entry name" value="Methionyl/Leucyl_tRNA_Synth"/>
</dbReference>